<dbReference type="Proteomes" id="UP000002051">
    <property type="component" value="Chromosome 5"/>
</dbReference>
<evidence type="ECO:0000313" key="2">
    <source>
        <dbReference type="EMBL" id="AES99327.1"/>
    </source>
</evidence>
<keyword evidence="1" id="KW-0472">Membrane</keyword>
<reference evidence="2 4" key="2">
    <citation type="journal article" date="2014" name="BMC Genomics">
        <title>An improved genome release (version Mt4.0) for the model legume Medicago truncatula.</title>
        <authorList>
            <person name="Tang H."/>
            <person name="Krishnakumar V."/>
            <person name="Bidwell S."/>
            <person name="Rosen B."/>
            <person name="Chan A."/>
            <person name="Zhou S."/>
            <person name="Gentzbittel L."/>
            <person name="Childs K.L."/>
            <person name="Yandell M."/>
            <person name="Gundlach H."/>
            <person name="Mayer K.F."/>
            <person name="Schwartz D.C."/>
            <person name="Town C.D."/>
        </authorList>
    </citation>
    <scope>GENOME REANNOTATION</scope>
    <source>
        <strain evidence="3 4">cv. Jemalong A17</strain>
    </source>
</reference>
<feature type="transmembrane region" description="Helical" evidence="1">
    <location>
        <begin position="59"/>
        <end position="78"/>
    </location>
</feature>
<name>G7K1X9_MEDTR</name>
<dbReference type="PaxDb" id="3880-AES99327"/>
<evidence type="ECO:0000256" key="1">
    <source>
        <dbReference type="SAM" id="Phobius"/>
    </source>
</evidence>
<proteinExistence type="predicted"/>
<dbReference type="HOGENOM" id="CLU_2561796_0_0_1"/>
<organism evidence="2 4">
    <name type="scientific">Medicago truncatula</name>
    <name type="common">Barrel medic</name>
    <name type="synonym">Medicago tribuloides</name>
    <dbReference type="NCBI Taxonomy" id="3880"/>
    <lineage>
        <taxon>Eukaryota</taxon>
        <taxon>Viridiplantae</taxon>
        <taxon>Streptophyta</taxon>
        <taxon>Embryophyta</taxon>
        <taxon>Tracheophyta</taxon>
        <taxon>Spermatophyta</taxon>
        <taxon>Magnoliopsida</taxon>
        <taxon>eudicotyledons</taxon>
        <taxon>Gunneridae</taxon>
        <taxon>Pentapetalae</taxon>
        <taxon>rosids</taxon>
        <taxon>fabids</taxon>
        <taxon>Fabales</taxon>
        <taxon>Fabaceae</taxon>
        <taxon>Papilionoideae</taxon>
        <taxon>50 kb inversion clade</taxon>
        <taxon>NPAAA clade</taxon>
        <taxon>Hologalegina</taxon>
        <taxon>IRL clade</taxon>
        <taxon>Trifolieae</taxon>
        <taxon>Medicago</taxon>
    </lineage>
</organism>
<dbReference type="EnsemblPlants" id="AES99327">
    <property type="protein sequence ID" value="AES99327"/>
    <property type="gene ID" value="MTR_5g079440"/>
</dbReference>
<dbReference type="EMBL" id="CM001221">
    <property type="protein sequence ID" value="AES99327.1"/>
    <property type="molecule type" value="Genomic_DNA"/>
</dbReference>
<dbReference type="AlphaFoldDB" id="G7K1X9"/>
<evidence type="ECO:0000313" key="4">
    <source>
        <dbReference type="Proteomes" id="UP000002051"/>
    </source>
</evidence>
<keyword evidence="4" id="KW-1185">Reference proteome</keyword>
<reference evidence="2 4" key="1">
    <citation type="journal article" date="2011" name="Nature">
        <title>The Medicago genome provides insight into the evolution of rhizobial symbioses.</title>
        <authorList>
            <person name="Young N.D."/>
            <person name="Debelle F."/>
            <person name="Oldroyd G.E."/>
            <person name="Geurts R."/>
            <person name="Cannon S.B."/>
            <person name="Udvardi M.K."/>
            <person name="Benedito V.A."/>
            <person name="Mayer K.F."/>
            <person name="Gouzy J."/>
            <person name="Schoof H."/>
            <person name="Van de Peer Y."/>
            <person name="Proost S."/>
            <person name="Cook D.R."/>
            <person name="Meyers B.C."/>
            <person name="Spannagl M."/>
            <person name="Cheung F."/>
            <person name="De Mita S."/>
            <person name="Krishnakumar V."/>
            <person name="Gundlach H."/>
            <person name="Zhou S."/>
            <person name="Mudge J."/>
            <person name="Bharti A.K."/>
            <person name="Murray J.D."/>
            <person name="Naoumkina M.A."/>
            <person name="Rosen B."/>
            <person name="Silverstein K.A."/>
            <person name="Tang H."/>
            <person name="Rombauts S."/>
            <person name="Zhao P.X."/>
            <person name="Zhou P."/>
            <person name="Barbe V."/>
            <person name="Bardou P."/>
            <person name="Bechner M."/>
            <person name="Bellec A."/>
            <person name="Berger A."/>
            <person name="Berges H."/>
            <person name="Bidwell S."/>
            <person name="Bisseling T."/>
            <person name="Choisne N."/>
            <person name="Couloux A."/>
            <person name="Denny R."/>
            <person name="Deshpande S."/>
            <person name="Dai X."/>
            <person name="Doyle J.J."/>
            <person name="Dudez A.M."/>
            <person name="Farmer A.D."/>
            <person name="Fouteau S."/>
            <person name="Franken C."/>
            <person name="Gibelin C."/>
            <person name="Gish J."/>
            <person name="Goldstein S."/>
            <person name="Gonzalez A.J."/>
            <person name="Green P.J."/>
            <person name="Hallab A."/>
            <person name="Hartog M."/>
            <person name="Hua A."/>
            <person name="Humphray S.J."/>
            <person name="Jeong D.H."/>
            <person name="Jing Y."/>
            <person name="Jocker A."/>
            <person name="Kenton S.M."/>
            <person name="Kim D.J."/>
            <person name="Klee K."/>
            <person name="Lai H."/>
            <person name="Lang C."/>
            <person name="Lin S."/>
            <person name="Macmil S.L."/>
            <person name="Magdelenat G."/>
            <person name="Matthews L."/>
            <person name="McCorrison J."/>
            <person name="Monaghan E.L."/>
            <person name="Mun J.H."/>
            <person name="Najar F.Z."/>
            <person name="Nicholson C."/>
            <person name="Noirot C."/>
            <person name="O'Bleness M."/>
            <person name="Paule C.R."/>
            <person name="Poulain J."/>
            <person name="Prion F."/>
            <person name="Qin B."/>
            <person name="Qu C."/>
            <person name="Retzel E.F."/>
            <person name="Riddle C."/>
            <person name="Sallet E."/>
            <person name="Samain S."/>
            <person name="Samson N."/>
            <person name="Sanders I."/>
            <person name="Saurat O."/>
            <person name="Scarpelli C."/>
            <person name="Schiex T."/>
            <person name="Segurens B."/>
            <person name="Severin A.J."/>
            <person name="Sherrier D.J."/>
            <person name="Shi R."/>
            <person name="Sims S."/>
            <person name="Singer S.R."/>
            <person name="Sinharoy S."/>
            <person name="Sterck L."/>
            <person name="Viollet A."/>
            <person name="Wang B.B."/>
            <person name="Wang K."/>
            <person name="Wang M."/>
            <person name="Wang X."/>
            <person name="Warfsmann J."/>
            <person name="Weissenbach J."/>
            <person name="White D.D."/>
            <person name="White J.D."/>
            <person name="Wiley G.B."/>
            <person name="Wincker P."/>
            <person name="Xing Y."/>
            <person name="Yang L."/>
            <person name="Yao Z."/>
            <person name="Ying F."/>
            <person name="Zhai J."/>
            <person name="Zhou L."/>
            <person name="Zuber A."/>
            <person name="Denarie J."/>
            <person name="Dixon R.A."/>
            <person name="May G.D."/>
            <person name="Schwartz D.C."/>
            <person name="Rogers J."/>
            <person name="Quetier F."/>
            <person name="Town C.D."/>
            <person name="Roe B.A."/>
        </authorList>
    </citation>
    <scope>NUCLEOTIDE SEQUENCE [LARGE SCALE GENOMIC DNA]</scope>
    <source>
        <strain evidence="2">A17</strain>
        <strain evidence="3 4">cv. Jemalong A17</strain>
    </source>
</reference>
<reference evidence="3" key="3">
    <citation type="submission" date="2015-04" db="UniProtKB">
        <authorList>
            <consortium name="EnsemblPlants"/>
        </authorList>
    </citation>
    <scope>IDENTIFICATION</scope>
    <source>
        <strain evidence="3">cv. Jemalong A17</strain>
    </source>
</reference>
<evidence type="ECO:0000313" key="3">
    <source>
        <dbReference type="EnsemblPlants" id="AES99327"/>
    </source>
</evidence>
<sequence>MLRQRIGELESPITNFVREKLVHSLDNCIGEYKMLGYRKNMVKDTKVFQSIDRCIITRTLLLISLLARLIYGCLLIHVTDPT</sequence>
<accession>G7K1X9</accession>
<keyword evidence="1" id="KW-1133">Transmembrane helix</keyword>
<protein>
    <submittedName>
        <fullName evidence="2">Transmembrane protein, putative</fullName>
    </submittedName>
</protein>
<keyword evidence="1 2" id="KW-0812">Transmembrane</keyword>
<gene>
    <name evidence="2" type="ordered locus">MTR_5g079440</name>
</gene>